<protein>
    <submittedName>
        <fullName evidence="1">Uncharacterized protein</fullName>
    </submittedName>
</protein>
<reference evidence="1" key="1">
    <citation type="journal article" date="2014" name="Int. J. Syst. Evol. Microbiol.">
        <title>Complete genome sequence of Corynebacterium casei LMG S-19264T (=DSM 44701T), isolated from a smear-ripened cheese.</title>
        <authorList>
            <consortium name="US DOE Joint Genome Institute (JGI-PGF)"/>
            <person name="Walter F."/>
            <person name="Albersmeier A."/>
            <person name="Kalinowski J."/>
            <person name="Ruckert C."/>
        </authorList>
    </citation>
    <scope>NUCLEOTIDE SEQUENCE</scope>
    <source>
        <strain evidence="1">KCTC 32501</strain>
    </source>
</reference>
<evidence type="ECO:0000313" key="2">
    <source>
        <dbReference type="Proteomes" id="UP000614287"/>
    </source>
</evidence>
<comment type="caution">
    <text evidence="1">The sequence shown here is derived from an EMBL/GenBank/DDBJ whole genome shotgun (WGS) entry which is preliminary data.</text>
</comment>
<dbReference type="Proteomes" id="UP000614287">
    <property type="component" value="Unassembled WGS sequence"/>
</dbReference>
<keyword evidence="2" id="KW-1185">Reference proteome</keyword>
<reference evidence="1" key="2">
    <citation type="submission" date="2020-09" db="EMBL/GenBank/DDBJ databases">
        <authorList>
            <person name="Sun Q."/>
            <person name="Kim S."/>
        </authorList>
    </citation>
    <scope>NUCLEOTIDE SEQUENCE</scope>
    <source>
        <strain evidence="1">KCTC 32501</strain>
    </source>
</reference>
<dbReference type="AlphaFoldDB" id="A0A8J3CFT0"/>
<sequence>MKVIKGNADAITCAGTMFSIINGGSIVQTMKKSDAPYEAKTVVIDGVAAVTFNIDTNVGTLEVQASVDEWRDISDSRGLVQKTKTVLTKTVRAISSYIESGNKNDGPCCGGGM</sequence>
<proteinExistence type="predicted"/>
<name>A0A8J3CFT0_9BURK</name>
<dbReference type="RefSeq" id="WP_189490702.1">
    <property type="nucleotide sequence ID" value="NZ_BMZG01000002.1"/>
</dbReference>
<accession>A0A8J3CFT0</accession>
<evidence type="ECO:0000313" key="1">
    <source>
        <dbReference type="EMBL" id="GHA66146.1"/>
    </source>
</evidence>
<organism evidence="1 2">
    <name type="scientific">Formosimonas limnophila</name>
    <dbReference type="NCBI Taxonomy" id="1384487"/>
    <lineage>
        <taxon>Bacteria</taxon>
        <taxon>Pseudomonadati</taxon>
        <taxon>Pseudomonadota</taxon>
        <taxon>Betaproteobacteria</taxon>
        <taxon>Burkholderiales</taxon>
        <taxon>Burkholderiaceae</taxon>
        <taxon>Formosimonas</taxon>
    </lineage>
</organism>
<dbReference type="EMBL" id="BMZG01000002">
    <property type="protein sequence ID" value="GHA66146.1"/>
    <property type="molecule type" value="Genomic_DNA"/>
</dbReference>
<gene>
    <name evidence="1" type="ORF">GCM10009007_03250</name>
</gene>